<name>A0ABW1LDN2_9ACTN</name>
<dbReference type="RefSeq" id="WP_379149349.1">
    <property type="nucleotide sequence ID" value="NZ_JBHSRJ010000001.1"/>
</dbReference>
<feature type="domain" description="Purine catabolism PurC-like" evidence="1">
    <location>
        <begin position="8"/>
        <end position="128"/>
    </location>
</feature>
<evidence type="ECO:0000259" key="1">
    <source>
        <dbReference type="Pfam" id="PF07905"/>
    </source>
</evidence>
<reference evidence="4" key="1">
    <citation type="journal article" date="2019" name="Int. J. Syst. Evol. Microbiol.">
        <title>The Global Catalogue of Microorganisms (GCM) 10K type strain sequencing project: providing services to taxonomists for standard genome sequencing and annotation.</title>
        <authorList>
            <consortium name="The Broad Institute Genomics Platform"/>
            <consortium name="The Broad Institute Genome Sequencing Center for Infectious Disease"/>
            <person name="Wu L."/>
            <person name="Ma J."/>
        </authorList>
    </citation>
    <scope>NUCLEOTIDE SEQUENCE [LARGE SCALE GENOMIC DNA]</scope>
    <source>
        <strain evidence="4">CCUG 54522</strain>
    </source>
</reference>
<proteinExistence type="predicted"/>
<accession>A0ABW1LDN2</accession>
<dbReference type="Gene3D" id="1.10.10.2840">
    <property type="entry name" value="PucR C-terminal helix-turn-helix domain"/>
    <property type="match status" value="1"/>
</dbReference>
<evidence type="ECO:0000259" key="2">
    <source>
        <dbReference type="Pfam" id="PF13556"/>
    </source>
</evidence>
<dbReference type="Pfam" id="PF13556">
    <property type="entry name" value="HTH_30"/>
    <property type="match status" value="1"/>
</dbReference>
<dbReference type="InterPro" id="IPR025736">
    <property type="entry name" value="PucR_C-HTH_dom"/>
</dbReference>
<gene>
    <name evidence="3" type="ORF">ACFPYL_00710</name>
</gene>
<dbReference type="PANTHER" id="PTHR33744">
    <property type="entry name" value="CARBOHYDRATE DIACID REGULATOR"/>
    <property type="match status" value="1"/>
</dbReference>
<organism evidence="3 4">
    <name type="scientific">Nocardioides hankookensis</name>
    <dbReference type="NCBI Taxonomy" id="443157"/>
    <lineage>
        <taxon>Bacteria</taxon>
        <taxon>Bacillati</taxon>
        <taxon>Actinomycetota</taxon>
        <taxon>Actinomycetes</taxon>
        <taxon>Propionibacteriales</taxon>
        <taxon>Nocardioidaceae</taxon>
        <taxon>Nocardioides</taxon>
    </lineage>
</organism>
<dbReference type="Proteomes" id="UP001596135">
    <property type="component" value="Unassembled WGS sequence"/>
</dbReference>
<dbReference type="InterPro" id="IPR042070">
    <property type="entry name" value="PucR_C-HTH_sf"/>
</dbReference>
<feature type="domain" description="PucR C-terminal helix-turn-helix" evidence="2">
    <location>
        <begin position="445"/>
        <end position="503"/>
    </location>
</feature>
<protein>
    <submittedName>
        <fullName evidence="3">PucR family transcriptional regulator</fullName>
    </submittedName>
</protein>
<dbReference type="InterPro" id="IPR051448">
    <property type="entry name" value="CdaR-like_regulators"/>
</dbReference>
<dbReference type="PANTHER" id="PTHR33744:SF1">
    <property type="entry name" value="DNA-BINDING TRANSCRIPTIONAL ACTIVATOR ADER"/>
    <property type="match status" value="1"/>
</dbReference>
<evidence type="ECO:0000313" key="3">
    <source>
        <dbReference type="EMBL" id="MFC6041574.1"/>
    </source>
</evidence>
<dbReference type="InterPro" id="IPR012914">
    <property type="entry name" value="PucR_dom"/>
</dbReference>
<comment type="caution">
    <text evidence="3">The sequence shown here is derived from an EMBL/GenBank/DDBJ whole genome shotgun (WGS) entry which is preliminary data.</text>
</comment>
<keyword evidence="4" id="KW-1185">Reference proteome</keyword>
<sequence length="510" mass="53868">MAVTVREALALPVLAAGDPAVLGGEAGLDTVLRWVHVSEVRDVGAVLSGHELVLTTGLGMAASADAAADFVGQLVEVGAAGLVVELSAAYPSVPESALRRARAAGLPVVVLNRKVRFVEVTEQVHRAIVAEQFEEVRFAGQVHETFTGLGLARAPMERLVEAAADLAGGSVVLEDLSRRVLVAAPRDEPVDRLLVDWERRSRLTPFPHGTEVGGPEGWLTTPVGIQGGAWGRLVLTVPHDRARARLVTERAAQALELGRMIERDETSIQLRVHGGFLLDLLDGRLGTEAAAAARLRALGVPESPAYVGVVARLRSEAPVERLVAALTEVPGLVGVLDAVHVGLLVPADVDLDAAARALAAVEPDAVLAAGPPVDGVLVSATSLRSARVVSDVASTLPAYDGCVRQSDIRLPGLLMSLREDARVQEFAEAELGRLLEHEARHGSGLVDLLRQFLAVGGNKAELARAAHRNRTSLYPALRRLEDLVGHPLDDPASRLSLGVALLAYDQGREL</sequence>
<evidence type="ECO:0000313" key="4">
    <source>
        <dbReference type="Proteomes" id="UP001596135"/>
    </source>
</evidence>
<dbReference type="EMBL" id="JBHSRJ010000001">
    <property type="protein sequence ID" value="MFC6041574.1"/>
    <property type="molecule type" value="Genomic_DNA"/>
</dbReference>
<dbReference type="Pfam" id="PF07905">
    <property type="entry name" value="PucR"/>
    <property type="match status" value="1"/>
</dbReference>